<evidence type="ECO:0000259" key="4">
    <source>
        <dbReference type="Pfam" id="PF03959"/>
    </source>
</evidence>
<evidence type="ECO:0000256" key="2">
    <source>
        <dbReference type="ARBA" id="ARBA00022857"/>
    </source>
</evidence>
<dbReference type="SUPFAM" id="SSF53474">
    <property type="entry name" value="alpha/beta-Hydrolases"/>
    <property type="match status" value="1"/>
</dbReference>
<dbReference type="Gene3D" id="3.40.50.1820">
    <property type="entry name" value="alpha/beta hydrolase"/>
    <property type="match status" value="1"/>
</dbReference>
<evidence type="ECO:0000313" key="6">
    <source>
        <dbReference type="Proteomes" id="UP001147760"/>
    </source>
</evidence>
<reference evidence="5" key="1">
    <citation type="submission" date="2022-12" db="EMBL/GenBank/DDBJ databases">
        <authorList>
            <person name="Petersen C."/>
        </authorList>
    </citation>
    <scope>NUCLEOTIDE SEQUENCE</scope>
    <source>
        <strain evidence="5">IBT 17660</strain>
    </source>
</reference>
<dbReference type="SUPFAM" id="SSF51735">
    <property type="entry name" value="NAD(P)-binding Rossmann-fold domains"/>
    <property type="match status" value="1"/>
</dbReference>
<gene>
    <name evidence="5" type="ORF">N7530_012007</name>
</gene>
<dbReference type="PANTHER" id="PTHR42760">
    <property type="entry name" value="SHORT-CHAIN DEHYDROGENASES/REDUCTASES FAMILY MEMBER"/>
    <property type="match status" value="1"/>
</dbReference>
<dbReference type="InterPro" id="IPR029058">
    <property type="entry name" value="AB_hydrolase_fold"/>
</dbReference>
<name>A0A9X0BGC3_9EURO</name>
<dbReference type="PANTHER" id="PTHR42760:SF37">
    <property type="entry name" value="CLAVALDEHYDE DEHYDROGENASE"/>
    <property type="match status" value="1"/>
</dbReference>
<dbReference type="EMBL" id="JAPWDO010000009">
    <property type="protein sequence ID" value="KAJ5456733.1"/>
    <property type="molecule type" value="Genomic_DNA"/>
</dbReference>
<keyword evidence="6" id="KW-1185">Reference proteome</keyword>
<dbReference type="AlphaFoldDB" id="A0A9X0BGC3"/>
<sequence>MGPDTATLPLPRILCLHGGGSNGRVFRFQCRALIAQLQSTFRFCFVDAPFQSDPGPDVVPTYQNHGPFRRWLRWHPDHPEVDHDTAVRFILQSITTAMQEDDRSGAEGEWVGLMGFSQGAKIAASLLLQQPFLESDRKLGFRFAILLAGSAPLISLGPRGLYNPYLADASQISLSLMPDVSNVKGRIEHRIRSATVHVHGLKDAGRRRHQQLLEQYCHVGSTRLVEWDGGHRVPIKRQDVTAVVETILGVARETSRGMLMTPDHSETMPPPRGTPNVLEGPGDYDVTPLVHSDTYAAIDPHNHDLAGTAVFISGGSKGLGRGMVLSFAKAGASYIAVGARSDMSQLAEEVAAVALSAHRQPPKFLPIKMDVTDQDSVEAAAKVVKTEFGRCDILINNAGVLGTLAPVADSDPAHWWSIFEINLRGSYLVSRAFLPLLLASERGRKTVINVSSVGAHLINPAASAYQTSKLALLRLSQFLDREYANQGLVSICIHPGNSPTDIIGDPKNVPDHLLNVLTDTPEICGDTVVYLVSERREWLSGRYVNVTWDMPQLMAKRKEIEQGDKLKVKLIY</sequence>
<dbReference type="CDD" id="cd05233">
    <property type="entry name" value="SDR_c"/>
    <property type="match status" value="1"/>
</dbReference>
<evidence type="ECO:0000313" key="5">
    <source>
        <dbReference type="EMBL" id="KAJ5456733.1"/>
    </source>
</evidence>
<dbReference type="InterPro" id="IPR005645">
    <property type="entry name" value="FSH-like_dom"/>
</dbReference>
<dbReference type="Pfam" id="PF00106">
    <property type="entry name" value="adh_short"/>
    <property type="match status" value="1"/>
</dbReference>
<dbReference type="Proteomes" id="UP001147760">
    <property type="component" value="Unassembled WGS sequence"/>
</dbReference>
<dbReference type="GO" id="GO:0072330">
    <property type="term" value="P:monocarboxylic acid biosynthetic process"/>
    <property type="evidence" value="ECO:0007669"/>
    <property type="project" value="UniProtKB-ARBA"/>
</dbReference>
<feature type="domain" description="Serine hydrolase" evidence="4">
    <location>
        <begin position="11"/>
        <end position="242"/>
    </location>
</feature>
<dbReference type="InterPro" id="IPR002347">
    <property type="entry name" value="SDR_fam"/>
</dbReference>
<dbReference type="Pfam" id="PF03959">
    <property type="entry name" value="FSH1"/>
    <property type="match status" value="1"/>
</dbReference>
<keyword evidence="2" id="KW-0521">NADP</keyword>
<dbReference type="InterPro" id="IPR036291">
    <property type="entry name" value="NAD(P)-bd_dom_sf"/>
</dbReference>
<proteinExistence type="inferred from homology"/>
<evidence type="ECO:0000256" key="3">
    <source>
        <dbReference type="ARBA" id="ARBA00023002"/>
    </source>
</evidence>
<protein>
    <recommendedName>
        <fullName evidence="4">Serine hydrolase domain-containing protein</fullName>
    </recommendedName>
</protein>
<dbReference type="GO" id="GO:0016616">
    <property type="term" value="F:oxidoreductase activity, acting on the CH-OH group of donors, NAD or NADP as acceptor"/>
    <property type="evidence" value="ECO:0007669"/>
    <property type="project" value="TreeGrafter"/>
</dbReference>
<dbReference type="Gene3D" id="3.40.50.720">
    <property type="entry name" value="NAD(P)-binding Rossmann-like Domain"/>
    <property type="match status" value="1"/>
</dbReference>
<dbReference type="PRINTS" id="PR00081">
    <property type="entry name" value="GDHRDH"/>
</dbReference>
<dbReference type="PRINTS" id="PR00080">
    <property type="entry name" value="SDRFAMILY"/>
</dbReference>
<comment type="similarity">
    <text evidence="1">Belongs to the short-chain dehydrogenases/reductases (SDR) family.</text>
</comment>
<dbReference type="GO" id="GO:0017000">
    <property type="term" value="P:antibiotic biosynthetic process"/>
    <property type="evidence" value="ECO:0007669"/>
    <property type="project" value="UniProtKB-ARBA"/>
</dbReference>
<reference evidence="5" key="2">
    <citation type="journal article" date="2023" name="IMA Fungus">
        <title>Comparative genomic study of the Penicillium genus elucidates a diverse pangenome and 15 lateral gene transfer events.</title>
        <authorList>
            <person name="Petersen C."/>
            <person name="Sorensen T."/>
            <person name="Nielsen M.R."/>
            <person name="Sondergaard T.E."/>
            <person name="Sorensen J.L."/>
            <person name="Fitzpatrick D.A."/>
            <person name="Frisvad J.C."/>
            <person name="Nielsen K.L."/>
        </authorList>
    </citation>
    <scope>NUCLEOTIDE SEQUENCE</scope>
    <source>
        <strain evidence="5">IBT 17660</strain>
    </source>
</reference>
<dbReference type="OrthoDB" id="1933717at2759"/>
<organism evidence="5 6">
    <name type="scientific">Penicillium desertorum</name>
    <dbReference type="NCBI Taxonomy" id="1303715"/>
    <lineage>
        <taxon>Eukaryota</taxon>
        <taxon>Fungi</taxon>
        <taxon>Dikarya</taxon>
        <taxon>Ascomycota</taxon>
        <taxon>Pezizomycotina</taxon>
        <taxon>Eurotiomycetes</taxon>
        <taxon>Eurotiomycetidae</taxon>
        <taxon>Eurotiales</taxon>
        <taxon>Aspergillaceae</taxon>
        <taxon>Penicillium</taxon>
    </lineage>
</organism>
<comment type="caution">
    <text evidence="5">The sequence shown here is derived from an EMBL/GenBank/DDBJ whole genome shotgun (WGS) entry which is preliminary data.</text>
</comment>
<evidence type="ECO:0000256" key="1">
    <source>
        <dbReference type="ARBA" id="ARBA00006484"/>
    </source>
</evidence>
<accession>A0A9X0BGC3</accession>
<keyword evidence="3" id="KW-0560">Oxidoreductase</keyword>